<dbReference type="PROSITE" id="PS50003">
    <property type="entry name" value="PH_DOMAIN"/>
    <property type="match status" value="1"/>
</dbReference>
<dbReference type="InterPro" id="IPR000198">
    <property type="entry name" value="RhoGAP_dom"/>
</dbReference>
<protein>
    <submittedName>
        <fullName evidence="10">Rho GTPase-activating protein 26</fullName>
    </submittedName>
</protein>
<dbReference type="FunFam" id="2.30.30.40:FF:000055">
    <property type="entry name" value="rho GTPase-activating protein 26 isoform X1"/>
    <property type="match status" value="1"/>
</dbReference>
<evidence type="ECO:0000256" key="1">
    <source>
        <dbReference type="ARBA" id="ARBA00022443"/>
    </source>
</evidence>
<dbReference type="InterPro" id="IPR027267">
    <property type="entry name" value="AH/BAR_dom_sf"/>
</dbReference>
<evidence type="ECO:0000256" key="2">
    <source>
        <dbReference type="ARBA" id="ARBA00022468"/>
    </source>
</evidence>
<dbReference type="InterPro" id="IPR001849">
    <property type="entry name" value="PH_domain"/>
</dbReference>
<feature type="domain" description="PH" evidence="7">
    <location>
        <begin position="291"/>
        <end position="408"/>
    </location>
</feature>
<dbReference type="PANTHER" id="PTHR12552:SF1">
    <property type="entry name" value="RHO GTPASE-ACTIVATING PROTEIN GRAF"/>
    <property type="match status" value="1"/>
</dbReference>
<dbReference type="InterPro" id="IPR004148">
    <property type="entry name" value="BAR_dom"/>
</dbReference>
<feature type="compositionally biased region" description="Low complexity" evidence="5">
    <location>
        <begin position="746"/>
        <end position="755"/>
    </location>
</feature>
<dbReference type="SUPFAM" id="SSF103657">
    <property type="entry name" value="BAR/IMD domain-like"/>
    <property type="match status" value="1"/>
</dbReference>
<name>A0A1I7TEQ8_9PELO</name>
<dbReference type="GO" id="GO:0005096">
    <property type="term" value="F:GTPase activator activity"/>
    <property type="evidence" value="ECO:0007669"/>
    <property type="project" value="UniProtKB-KW"/>
</dbReference>
<keyword evidence="9" id="KW-1185">Reference proteome</keyword>
<dbReference type="GO" id="GO:0005737">
    <property type="term" value="C:cytoplasm"/>
    <property type="evidence" value="ECO:0007669"/>
    <property type="project" value="InterPro"/>
</dbReference>
<proteinExistence type="predicted"/>
<dbReference type="SMART" id="SM00326">
    <property type="entry name" value="SH3"/>
    <property type="match status" value="1"/>
</dbReference>
<feature type="coiled-coil region" evidence="4">
    <location>
        <begin position="247"/>
        <end position="278"/>
    </location>
</feature>
<evidence type="ECO:0000259" key="6">
    <source>
        <dbReference type="PROSITE" id="PS50002"/>
    </source>
</evidence>
<sequence>MVLRALEFSDSISDSPWFRQNLHDHEVALDDAFKNIKLIENQCKELIACTKKLSTAQRAFAKTLSEFKIETVGTNQTDDERFIATCLKEFASLINQVEDERIKLVDQAEKNYLEPIRTFRTEAIGKTLKEEKNKYDKESSKFYSTLEKHLHLSTLRNNDFRAADAQLETQQKSFFQASLQYVAEVQSVQERMRFEFVETLGSYVYSWLSFFMLDPMARQQEQRYRRNRLNDWTSSCSVIHQDFKPFLDNVQTKVQKTKENYMATNAEAEELKKKLLASHTKPGNEEKRPTPSIKQGYVYMQEKSKIPKGIGRDVLGRQWTKYYCVYSRETRIFTMVSANSATKTDMKSAVAQTATFKFKSCSRRPLDSIDKRFCFDVCVEEKNDVMTMQALSEKDLGEWIDAMDGAKQSAYTAGENPSCSTYKQTQLDDIGFEFVQQCIDILEESGIHEQGVYRNCGVTSKVQKLMQLGLDRRKASEKGGLNLRDEEWETKTISSAVKTFLRNLPEPLMTFELHNVFINAAKMGDATMRIDHIHFYVHQLPPQHHRMLEIVVRHLRRVADLSNENLMTVSNLGVCFGPTLLRPKEETVAAIMDIKFCNVVVEVLISNYDKIFKTQPKSNFGSAVPPKPDHHQTSDNGRGPTRSFGTSAPSPLTHRSRSPKTPGTAGSKIVRSTQLVSNSYSRGIQKRDAMFPTEIARYGAGFDMSELHDFPNDNKSPLMSPTTVAPLASGSIEEIDEVSKKERNSSDSLNSLGSLGSVGDESTATVVAASDVFDKSHVKPKYSVSYASTYNRIPADPSKLTSSISCTTVDSTGVVETSFTSLTRQNYLRGTLNSSPMGPTYKYLSRRVKTLYACTPDHHSELSFEPGQIITNVYESNEDGWLVGTLNGKTGLIPSNYVEPLP</sequence>
<dbReference type="Pfam" id="PF00620">
    <property type="entry name" value="RhoGAP"/>
    <property type="match status" value="1"/>
</dbReference>
<dbReference type="InterPro" id="IPR047225">
    <property type="entry name" value="PH_GRAF"/>
</dbReference>
<dbReference type="CDD" id="cd11882">
    <property type="entry name" value="SH3_GRAF-like"/>
    <property type="match status" value="1"/>
</dbReference>
<dbReference type="InterPro" id="IPR001452">
    <property type="entry name" value="SH3_domain"/>
</dbReference>
<evidence type="ECO:0000256" key="3">
    <source>
        <dbReference type="PROSITE-ProRule" id="PRU00192"/>
    </source>
</evidence>
<dbReference type="Pfam" id="PF14604">
    <property type="entry name" value="SH3_9"/>
    <property type="match status" value="1"/>
</dbReference>
<dbReference type="SUPFAM" id="SSF50044">
    <property type="entry name" value="SH3-domain"/>
    <property type="match status" value="1"/>
</dbReference>
<keyword evidence="4" id="KW-0175">Coiled coil</keyword>
<evidence type="ECO:0000313" key="10">
    <source>
        <dbReference type="WBParaSite" id="Csp11.Scaffold594.g5215.t1"/>
    </source>
</evidence>
<dbReference type="SMART" id="SM00324">
    <property type="entry name" value="RhoGAP"/>
    <property type="match status" value="1"/>
</dbReference>
<dbReference type="FunFam" id="1.10.555.10:FF:000006">
    <property type="entry name" value="Rho GTPase activating protein 26"/>
    <property type="match status" value="1"/>
</dbReference>
<dbReference type="Gene3D" id="1.20.1270.60">
    <property type="entry name" value="Arfaptin homology (AH) domain/BAR domain"/>
    <property type="match status" value="1"/>
</dbReference>
<organism evidence="9 10">
    <name type="scientific">Caenorhabditis tropicalis</name>
    <dbReference type="NCBI Taxonomy" id="1561998"/>
    <lineage>
        <taxon>Eukaryota</taxon>
        <taxon>Metazoa</taxon>
        <taxon>Ecdysozoa</taxon>
        <taxon>Nematoda</taxon>
        <taxon>Chromadorea</taxon>
        <taxon>Rhabditida</taxon>
        <taxon>Rhabditina</taxon>
        <taxon>Rhabditomorpha</taxon>
        <taxon>Rhabditoidea</taxon>
        <taxon>Rhabditidae</taxon>
        <taxon>Peloderinae</taxon>
        <taxon>Caenorhabditis</taxon>
    </lineage>
</organism>
<dbReference type="SUPFAM" id="SSF50729">
    <property type="entry name" value="PH domain-like"/>
    <property type="match status" value="1"/>
</dbReference>
<feature type="domain" description="Rho-GAP" evidence="8">
    <location>
        <begin position="425"/>
        <end position="612"/>
    </location>
</feature>
<dbReference type="CDD" id="cd07602">
    <property type="entry name" value="BAR_RhoGAP_OPHN1-like"/>
    <property type="match status" value="1"/>
</dbReference>
<dbReference type="SUPFAM" id="SSF48350">
    <property type="entry name" value="GTPase activation domain, GAP"/>
    <property type="match status" value="1"/>
</dbReference>
<feature type="domain" description="SH3" evidence="6">
    <location>
        <begin position="843"/>
        <end position="902"/>
    </location>
</feature>
<evidence type="ECO:0000256" key="5">
    <source>
        <dbReference type="SAM" id="MobiDB-lite"/>
    </source>
</evidence>
<feature type="region of interest" description="Disordered" evidence="5">
    <location>
        <begin position="618"/>
        <end position="672"/>
    </location>
</feature>
<dbReference type="PROSITE" id="PS50238">
    <property type="entry name" value="RHOGAP"/>
    <property type="match status" value="1"/>
</dbReference>
<evidence type="ECO:0000313" key="9">
    <source>
        <dbReference type="Proteomes" id="UP000095282"/>
    </source>
</evidence>
<dbReference type="PROSITE" id="PS50002">
    <property type="entry name" value="SH3"/>
    <property type="match status" value="1"/>
</dbReference>
<evidence type="ECO:0000256" key="4">
    <source>
        <dbReference type="SAM" id="Coils"/>
    </source>
</evidence>
<dbReference type="InterPro" id="IPR036028">
    <property type="entry name" value="SH3-like_dom_sf"/>
</dbReference>
<dbReference type="Proteomes" id="UP000095282">
    <property type="component" value="Unplaced"/>
</dbReference>
<evidence type="ECO:0000259" key="8">
    <source>
        <dbReference type="PROSITE" id="PS50238"/>
    </source>
</evidence>
<evidence type="ECO:0000259" key="7">
    <source>
        <dbReference type="PROSITE" id="PS50003"/>
    </source>
</evidence>
<dbReference type="Gene3D" id="2.30.30.40">
    <property type="entry name" value="SH3 Domains"/>
    <property type="match status" value="1"/>
</dbReference>
<accession>A0A1I7TEQ8</accession>
<dbReference type="SMART" id="SM00233">
    <property type="entry name" value="PH"/>
    <property type="match status" value="1"/>
</dbReference>
<dbReference type="Gene3D" id="2.30.29.30">
    <property type="entry name" value="Pleckstrin-homology domain (PH domain)/Phosphotyrosine-binding domain (PTB)"/>
    <property type="match status" value="1"/>
</dbReference>
<feature type="region of interest" description="Disordered" evidence="5">
    <location>
        <begin position="736"/>
        <end position="755"/>
    </location>
</feature>
<dbReference type="InterPro" id="IPR011993">
    <property type="entry name" value="PH-like_dom_sf"/>
</dbReference>
<dbReference type="Pfam" id="PF16746">
    <property type="entry name" value="BAR_3"/>
    <property type="match status" value="1"/>
</dbReference>
<reference evidence="10" key="1">
    <citation type="submission" date="2016-11" db="UniProtKB">
        <authorList>
            <consortium name="WormBaseParasite"/>
        </authorList>
    </citation>
    <scope>IDENTIFICATION</scope>
</reference>
<dbReference type="Gene3D" id="1.10.555.10">
    <property type="entry name" value="Rho GTPase activation protein"/>
    <property type="match status" value="1"/>
</dbReference>
<dbReference type="CDD" id="cd01249">
    <property type="entry name" value="BAR-PH_GRAF_family"/>
    <property type="match status" value="1"/>
</dbReference>
<dbReference type="PANTHER" id="PTHR12552">
    <property type="entry name" value="OLIGOPHRENIN 1"/>
    <property type="match status" value="1"/>
</dbReference>
<dbReference type="WBParaSite" id="Csp11.Scaffold594.g5215.t1">
    <property type="protein sequence ID" value="Csp11.Scaffold594.g5215.t1"/>
    <property type="gene ID" value="Csp11.Scaffold594.g5215"/>
</dbReference>
<dbReference type="InterPro" id="IPR008936">
    <property type="entry name" value="Rho_GTPase_activation_prot"/>
</dbReference>
<dbReference type="STRING" id="1561998.A0A1I7TEQ8"/>
<dbReference type="GO" id="GO:0007165">
    <property type="term" value="P:signal transduction"/>
    <property type="evidence" value="ECO:0007669"/>
    <property type="project" value="InterPro"/>
</dbReference>
<dbReference type="AlphaFoldDB" id="A0A1I7TEQ8"/>
<keyword evidence="1 3" id="KW-0728">SH3 domain</keyword>
<keyword evidence="2" id="KW-0343">GTPase activation</keyword>
<dbReference type="InterPro" id="IPR047234">
    <property type="entry name" value="GRAF_fam"/>
</dbReference>